<reference evidence="1 2" key="1">
    <citation type="submission" date="2015-07" db="EMBL/GenBank/DDBJ databases">
        <title>A draft genome sequence of Mycobacterium wolinskyi.</title>
        <authorList>
            <person name="de Man T.J."/>
            <person name="Perry K.A."/>
            <person name="Coulliette A.D."/>
            <person name="Jensen B."/>
            <person name="Toney N.C."/>
            <person name="Limbago B.M."/>
            <person name="Noble-Wang J."/>
        </authorList>
    </citation>
    <scope>NUCLEOTIDE SEQUENCE [LARGE SCALE GENOMIC DNA]</scope>
    <source>
        <strain evidence="1 2">CDC_01</strain>
    </source>
</reference>
<name>A0A132PTF9_9MYCO</name>
<gene>
    <name evidence="1" type="ORF">AFM11_05215</name>
</gene>
<comment type="caution">
    <text evidence="1">The sequence shown here is derived from an EMBL/GenBank/DDBJ whole genome shotgun (WGS) entry which is preliminary data.</text>
</comment>
<evidence type="ECO:0000313" key="2">
    <source>
        <dbReference type="Proteomes" id="UP000070612"/>
    </source>
</evidence>
<dbReference type="PATRIC" id="fig|59750.3.peg.2926"/>
<organism evidence="1 2">
    <name type="scientific">Mycolicibacterium wolinskyi</name>
    <dbReference type="NCBI Taxonomy" id="59750"/>
    <lineage>
        <taxon>Bacteria</taxon>
        <taxon>Bacillati</taxon>
        <taxon>Actinomycetota</taxon>
        <taxon>Actinomycetes</taxon>
        <taxon>Mycobacteriales</taxon>
        <taxon>Mycobacteriaceae</taxon>
        <taxon>Mycolicibacterium</taxon>
    </lineage>
</organism>
<keyword evidence="2" id="KW-1185">Reference proteome</keyword>
<evidence type="ECO:0000313" key="1">
    <source>
        <dbReference type="EMBL" id="KWX25628.1"/>
    </source>
</evidence>
<dbReference type="RefSeq" id="WP_067844775.1">
    <property type="nucleotide sequence ID" value="NZ_LGTW01000002.1"/>
</dbReference>
<protein>
    <submittedName>
        <fullName evidence="1">Uncharacterized protein</fullName>
    </submittedName>
</protein>
<dbReference type="Proteomes" id="UP000070612">
    <property type="component" value="Unassembled WGS sequence"/>
</dbReference>
<sequence length="69" mass="7508">MGFSGDVPVVTAEAFRRYVENWMMGPGTVTEADGALIHDSYTERFVFPVVGMVGGVPVYAIEGYGNFSR</sequence>
<accession>A0A132PTF9</accession>
<dbReference type="AlphaFoldDB" id="A0A132PTF9"/>
<proteinExistence type="predicted"/>
<dbReference type="EMBL" id="LGTW01000002">
    <property type="protein sequence ID" value="KWX25628.1"/>
    <property type="molecule type" value="Genomic_DNA"/>
</dbReference>